<reference evidence="2" key="1">
    <citation type="submission" date="2022-11" db="EMBL/GenBank/DDBJ databases">
        <title>Centuries of genome instability and evolution in soft-shell clam transmissible cancer (bioRxiv).</title>
        <authorList>
            <person name="Hart S.F.M."/>
            <person name="Yonemitsu M.A."/>
            <person name="Giersch R.M."/>
            <person name="Beal B.F."/>
            <person name="Arriagada G."/>
            <person name="Davis B.W."/>
            <person name="Ostrander E.A."/>
            <person name="Goff S.P."/>
            <person name="Metzger M.J."/>
        </authorList>
    </citation>
    <scope>NUCLEOTIDE SEQUENCE</scope>
    <source>
        <strain evidence="2">MELC-2E11</strain>
        <tissue evidence="2">Siphon/mantle</tissue>
    </source>
</reference>
<keyword evidence="3" id="KW-1185">Reference proteome</keyword>
<evidence type="ECO:0000313" key="2">
    <source>
        <dbReference type="EMBL" id="WAR29016.1"/>
    </source>
</evidence>
<name>A0ABY7G7H7_MYAAR</name>
<keyword evidence="1" id="KW-0175">Coiled coil</keyword>
<evidence type="ECO:0000313" key="3">
    <source>
        <dbReference type="Proteomes" id="UP001164746"/>
    </source>
</evidence>
<organism evidence="2 3">
    <name type="scientific">Mya arenaria</name>
    <name type="common">Soft-shell clam</name>
    <dbReference type="NCBI Taxonomy" id="6604"/>
    <lineage>
        <taxon>Eukaryota</taxon>
        <taxon>Metazoa</taxon>
        <taxon>Spiralia</taxon>
        <taxon>Lophotrochozoa</taxon>
        <taxon>Mollusca</taxon>
        <taxon>Bivalvia</taxon>
        <taxon>Autobranchia</taxon>
        <taxon>Heteroconchia</taxon>
        <taxon>Euheterodonta</taxon>
        <taxon>Imparidentia</taxon>
        <taxon>Neoheterodontei</taxon>
        <taxon>Myida</taxon>
        <taxon>Myoidea</taxon>
        <taxon>Myidae</taxon>
        <taxon>Mya</taxon>
    </lineage>
</organism>
<evidence type="ECO:0000256" key="1">
    <source>
        <dbReference type="SAM" id="Coils"/>
    </source>
</evidence>
<dbReference type="EMBL" id="CP111027">
    <property type="protein sequence ID" value="WAR29016.1"/>
    <property type="molecule type" value="Genomic_DNA"/>
</dbReference>
<feature type="coiled-coil region" evidence="1">
    <location>
        <begin position="12"/>
        <end position="88"/>
    </location>
</feature>
<accession>A0ABY7G7H7</accession>
<gene>
    <name evidence="2" type="ORF">MAR_002584</name>
</gene>
<proteinExistence type="predicted"/>
<dbReference type="Proteomes" id="UP001164746">
    <property type="component" value="Chromosome 16"/>
</dbReference>
<protein>
    <submittedName>
        <fullName evidence="2">Uncharacterized protein</fullName>
    </submittedName>
</protein>
<sequence>MCRQSQHKDKEIENRTSERAELLERIRAQDEEILKAMERERNQQIKIEEQEKECERMKESCSRWDPLLKERKDELRAIKAELKDFQDKNGINLSGEPKTQKNIALEEELIQQRRIHDEQVETIQKLNEENSRLWLEHFNTGEHVYIRK</sequence>